<feature type="domain" description="HTH crp-type" evidence="7">
    <location>
        <begin position="144"/>
        <end position="218"/>
    </location>
</feature>
<dbReference type="InterPro" id="IPR014710">
    <property type="entry name" value="RmlC-like_jellyroll"/>
</dbReference>
<evidence type="ECO:0000256" key="4">
    <source>
        <dbReference type="PROSITE-ProRule" id="PRU00169"/>
    </source>
</evidence>
<dbReference type="InterPro" id="IPR036388">
    <property type="entry name" value="WH-like_DNA-bd_sf"/>
</dbReference>
<dbReference type="CDD" id="cd00038">
    <property type="entry name" value="CAP_ED"/>
    <property type="match status" value="1"/>
</dbReference>
<dbReference type="InterPro" id="IPR012318">
    <property type="entry name" value="HTH_CRP"/>
</dbReference>
<name>A0A1I7NF68_9HYPH</name>
<protein>
    <submittedName>
        <fullName evidence="8">cAMP-binding domain of CRP or a regulatory subunit of cAMP-dependent protein kinases</fullName>
    </submittedName>
</protein>
<dbReference type="EMBL" id="FPCK01000001">
    <property type="protein sequence ID" value="SFV33289.1"/>
    <property type="molecule type" value="Genomic_DNA"/>
</dbReference>
<evidence type="ECO:0000313" key="8">
    <source>
        <dbReference type="EMBL" id="SFV33289.1"/>
    </source>
</evidence>
<dbReference type="RefSeq" id="WP_092423677.1">
    <property type="nucleotide sequence ID" value="NZ_FPCK01000001.1"/>
</dbReference>
<dbReference type="Gene3D" id="3.40.50.2300">
    <property type="match status" value="1"/>
</dbReference>
<dbReference type="STRING" id="429728.SAMN05216456_1947"/>
<evidence type="ECO:0000256" key="1">
    <source>
        <dbReference type="ARBA" id="ARBA00023015"/>
    </source>
</evidence>
<dbReference type="Gene3D" id="2.60.120.10">
    <property type="entry name" value="Jelly Rolls"/>
    <property type="match status" value="1"/>
</dbReference>
<dbReference type="Proteomes" id="UP000199074">
    <property type="component" value="Unassembled WGS sequence"/>
</dbReference>
<evidence type="ECO:0000259" key="6">
    <source>
        <dbReference type="PROSITE" id="PS50110"/>
    </source>
</evidence>
<dbReference type="InterPro" id="IPR036390">
    <property type="entry name" value="WH_DNA-bd_sf"/>
</dbReference>
<keyword evidence="1" id="KW-0805">Transcription regulation</keyword>
<dbReference type="InterPro" id="IPR001789">
    <property type="entry name" value="Sig_transdc_resp-reg_receiver"/>
</dbReference>
<dbReference type="InterPro" id="IPR000595">
    <property type="entry name" value="cNMP-bd_dom"/>
</dbReference>
<keyword evidence="8" id="KW-0808">Transferase</keyword>
<dbReference type="InterPro" id="IPR011006">
    <property type="entry name" value="CheY-like_superfamily"/>
</dbReference>
<dbReference type="GO" id="GO:0000160">
    <property type="term" value="P:phosphorelay signal transduction system"/>
    <property type="evidence" value="ECO:0007669"/>
    <property type="project" value="InterPro"/>
</dbReference>
<dbReference type="GO" id="GO:0003677">
    <property type="term" value="F:DNA binding"/>
    <property type="evidence" value="ECO:0007669"/>
    <property type="project" value="UniProtKB-KW"/>
</dbReference>
<evidence type="ECO:0000259" key="5">
    <source>
        <dbReference type="PROSITE" id="PS50042"/>
    </source>
</evidence>
<dbReference type="PROSITE" id="PS51063">
    <property type="entry name" value="HTH_CRP_2"/>
    <property type="match status" value="1"/>
</dbReference>
<evidence type="ECO:0000256" key="3">
    <source>
        <dbReference type="ARBA" id="ARBA00023163"/>
    </source>
</evidence>
<keyword evidence="9" id="KW-1185">Reference proteome</keyword>
<dbReference type="InterPro" id="IPR018490">
    <property type="entry name" value="cNMP-bd_dom_sf"/>
</dbReference>
<evidence type="ECO:0000313" key="9">
    <source>
        <dbReference type="Proteomes" id="UP000199074"/>
    </source>
</evidence>
<dbReference type="Pfam" id="PF13545">
    <property type="entry name" value="HTH_Crp_2"/>
    <property type="match status" value="1"/>
</dbReference>
<feature type="domain" description="Response regulatory" evidence="6">
    <location>
        <begin position="286"/>
        <end position="396"/>
    </location>
</feature>
<gene>
    <name evidence="8" type="ORF">SAMN05216456_1947</name>
</gene>
<accession>A0A1I7NF68</accession>
<organism evidence="8 9">
    <name type="scientific">Devosia crocina</name>
    <dbReference type="NCBI Taxonomy" id="429728"/>
    <lineage>
        <taxon>Bacteria</taxon>
        <taxon>Pseudomonadati</taxon>
        <taxon>Pseudomonadota</taxon>
        <taxon>Alphaproteobacteria</taxon>
        <taxon>Hyphomicrobiales</taxon>
        <taxon>Devosiaceae</taxon>
        <taxon>Devosia</taxon>
    </lineage>
</organism>
<keyword evidence="2" id="KW-0238">DNA-binding</keyword>
<dbReference type="SUPFAM" id="SSF52172">
    <property type="entry name" value="CheY-like"/>
    <property type="match status" value="1"/>
</dbReference>
<dbReference type="SMART" id="SM00448">
    <property type="entry name" value="REC"/>
    <property type="match status" value="1"/>
</dbReference>
<sequence>MHPVAVKLSSFVSLSNEEVSALSEAMANTFVVPSRTSLVSQGDRPQELYFLLDGMMLRHKEQADGTRQILSILMPGDSCDIGVTLLDRRDHSITSAAPCKVARVSDASIEVLSSNYPKIRAALRWATLSDESITREWLVNVGQREAVERTAHLFCELFHRNLAIGKVEGQTIALPLTQSELADVLGISAVHMNRVLQEMRALNLLRLSDGLLTIPSLRKLEETAGFDPDYLHLDARFENARGTVLLREGEAAIDGRIAAALVGSVQQQLRQPKNPAEEDGPLKGQTVLIVEDDFYAATETVATLSSAGAAIMGPYANEADAFDRILHQLPDVAVLDIGLSGEPAFELARVLKEAGVPFLFATAYERSHLPTDLSRTPHVLKPFAGNELIEQVRTIA</sequence>
<proteinExistence type="predicted"/>
<keyword evidence="3" id="KW-0804">Transcription</keyword>
<dbReference type="PROSITE" id="PS50042">
    <property type="entry name" value="CNMP_BINDING_3"/>
    <property type="match status" value="1"/>
</dbReference>
<dbReference type="SUPFAM" id="SSF46785">
    <property type="entry name" value="Winged helix' DNA-binding domain"/>
    <property type="match status" value="1"/>
</dbReference>
<dbReference type="PROSITE" id="PS50110">
    <property type="entry name" value="RESPONSE_REGULATORY"/>
    <property type="match status" value="1"/>
</dbReference>
<dbReference type="Pfam" id="PF00027">
    <property type="entry name" value="cNMP_binding"/>
    <property type="match status" value="1"/>
</dbReference>
<keyword evidence="8" id="KW-0418">Kinase</keyword>
<dbReference type="SUPFAM" id="SSF51206">
    <property type="entry name" value="cAMP-binding domain-like"/>
    <property type="match status" value="1"/>
</dbReference>
<evidence type="ECO:0000256" key="2">
    <source>
        <dbReference type="ARBA" id="ARBA00023125"/>
    </source>
</evidence>
<dbReference type="GO" id="GO:0006355">
    <property type="term" value="P:regulation of DNA-templated transcription"/>
    <property type="evidence" value="ECO:0007669"/>
    <property type="project" value="InterPro"/>
</dbReference>
<dbReference type="AlphaFoldDB" id="A0A1I7NF68"/>
<evidence type="ECO:0000259" key="7">
    <source>
        <dbReference type="PROSITE" id="PS51063"/>
    </source>
</evidence>
<feature type="modified residue" description="4-aspartylphosphate" evidence="4">
    <location>
        <position position="336"/>
    </location>
</feature>
<reference evidence="8 9" key="1">
    <citation type="submission" date="2016-10" db="EMBL/GenBank/DDBJ databases">
        <authorList>
            <person name="de Groot N.N."/>
        </authorList>
    </citation>
    <scope>NUCLEOTIDE SEQUENCE [LARGE SCALE GENOMIC DNA]</scope>
    <source>
        <strain evidence="8 9">IPL20</strain>
    </source>
</reference>
<dbReference type="OrthoDB" id="7584044at2"/>
<keyword evidence="4" id="KW-0597">Phosphoprotein</keyword>
<dbReference type="SMART" id="SM00419">
    <property type="entry name" value="HTH_CRP"/>
    <property type="match status" value="1"/>
</dbReference>
<feature type="domain" description="Cyclic nucleotide-binding" evidence="5">
    <location>
        <begin position="10"/>
        <end position="77"/>
    </location>
</feature>
<dbReference type="Gene3D" id="1.10.10.10">
    <property type="entry name" value="Winged helix-like DNA-binding domain superfamily/Winged helix DNA-binding domain"/>
    <property type="match status" value="1"/>
</dbReference>
<dbReference type="GO" id="GO:0016301">
    <property type="term" value="F:kinase activity"/>
    <property type="evidence" value="ECO:0007669"/>
    <property type="project" value="UniProtKB-KW"/>
</dbReference>